<feature type="site" description="Positions MEP for the nucleophilic attack" evidence="3">
    <location>
        <position position="161"/>
    </location>
</feature>
<comment type="pathway">
    <text evidence="3">Isoprenoid biosynthesis; isopentenyl diphosphate biosynthesis via DXP pathway; isopentenyl diphosphate from 1-deoxy-D-xylulose 5-phosphate: step 2/6.</text>
</comment>
<dbReference type="NCBIfam" id="NF001186">
    <property type="entry name" value="PRK00155.2-3"/>
    <property type="match status" value="1"/>
</dbReference>
<dbReference type="InterPro" id="IPR029044">
    <property type="entry name" value="Nucleotide-diphossugar_trans"/>
</dbReference>
<evidence type="ECO:0000256" key="2">
    <source>
        <dbReference type="ARBA" id="ARBA00022695"/>
    </source>
</evidence>
<comment type="similarity">
    <text evidence="3">Belongs to the IspD/TarI cytidylyltransferase family. IspD subfamily.</text>
</comment>
<keyword evidence="3" id="KW-0414">Isoprene biosynthesis</keyword>
<dbReference type="Pfam" id="PF01128">
    <property type="entry name" value="IspD"/>
    <property type="match status" value="1"/>
</dbReference>
<accession>A0ABW2DG82</accession>
<proteinExistence type="inferred from homology"/>
<keyword evidence="1 3" id="KW-0808">Transferase</keyword>
<organism evidence="4 5">
    <name type="scientific">Rufibacter roseus</name>
    <dbReference type="NCBI Taxonomy" id="1567108"/>
    <lineage>
        <taxon>Bacteria</taxon>
        <taxon>Pseudomonadati</taxon>
        <taxon>Bacteroidota</taxon>
        <taxon>Cytophagia</taxon>
        <taxon>Cytophagales</taxon>
        <taxon>Hymenobacteraceae</taxon>
        <taxon>Rufibacter</taxon>
    </lineage>
</organism>
<evidence type="ECO:0000313" key="4">
    <source>
        <dbReference type="EMBL" id="MFC6996895.1"/>
    </source>
</evidence>
<dbReference type="RefSeq" id="WP_066622826.1">
    <property type="nucleotide sequence ID" value="NZ_JBHSYQ010000003.1"/>
</dbReference>
<dbReference type="PANTHER" id="PTHR32125:SF4">
    <property type="entry name" value="2-C-METHYL-D-ERYTHRITOL 4-PHOSPHATE CYTIDYLYLTRANSFERASE, CHLOROPLASTIC"/>
    <property type="match status" value="1"/>
</dbReference>
<dbReference type="NCBIfam" id="TIGR00453">
    <property type="entry name" value="ispD"/>
    <property type="match status" value="1"/>
</dbReference>
<comment type="caution">
    <text evidence="4">The sequence shown here is derived from an EMBL/GenBank/DDBJ whole genome shotgun (WGS) entry which is preliminary data.</text>
</comment>
<evidence type="ECO:0000256" key="1">
    <source>
        <dbReference type="ARBA" id="ARBA00022679"/>
    </source>
</evidence>
<name>A0ABW2DG82_9BACT</name>
<dbReference type="Proteomes" id="UP001596405">
    <property type="component" value="Unassembled WGS sequence"/>
</dbReference>
<dbReference type="Gene3D" id="3.90.550.10">
    <property type="entry name" value="Spore Coat Polysaccharide Biosynthesis Protein SpsA, Chain A"/>
    <property type="match status" value="1"/>
</dbReference>
<keyword evidence="2 3" id="KW-0548">Nucleotidyltransferase</keyword>
<dbReference type="GO" id="GO:0050518">
    <property type="term" value="F:2-C-methyl-D-erythritol 4-phosphate cytidylyltransferase activity"/>
    <property type="evidence" value="ECO:0007669"/>
    <property type="project" value="UniProtKB-EC"/>
</dbReference>
<dbReference type="InterPro" id="IPR034683">
    <property type="entry name" value="IspD/TarI"/>
</dbReference>
<keyword evidence="5" id="KW-1185">Reference proteome</keyword>
<comment type="function">
    <text evidence="3">Catalyzes the formation of 4-diphosphocytidyl-2-C-methyl-D-erythritol from CTP and 2-C-methyl-D-erythritol 4-phosphate (MEP).</text>
</comment>
<feature type="site" description="Transition state stabilizer" evidence="3">
    <location>
        <position position="20"/>
    </location>
</feature>
<dbReference type="PANTHER" id="PTHR32125">
    <property type="entry name" value="2-C-METHYL-D-ERYTHRITOL 4-PHOSPHATE CYTIDYLYLTRANSFERASE, CHLOROPLASTIC"/>
    <property type="match status" value="1"/>
</dbReference>
<protein>
    <recommendedName>
        <fullName evidence="3">2-C-methyl-D-erythritol 4-phosphate cytidylyltransferase</fullName>
        <ecNumber evidence="3">2.7.7.60</ecNumber>
    </recommendedName>
    <alternativeName>
        <fullName evidence="3">4-diphosphocytidyl-2C-methyl-D-erythritol synthase</fullName>
    </alternativeName>
    <alternativeName>
        <fullName evidence="3">MEP cytidylyltransferase</fullName>
        <shortName evidence="3">MCT</shortName>
    </alternativeName>
</protein>
<dbReference type="EMBL" id="JBHSYQ010000003">
    <property type="protein sequence ID" value="MFC6996895.1"/>
    <property type="molecule type" value="Genomic_DNA"/>
</dbReference>
<dbReference type="SUPFAM" id="SSF53448">
    <property type="entry name" value="Nucleotide-diphospho-sugar transferases"/>
    <property type="match status" value="1"/>
</dbReference>
<evidence type="ECO:0000256" key="3">
    <source>
        <dbReference type="HAMAP-Rule" id="MF_00108"/>
    </source>
</evidence>
<feature type="site" description="Transition state stabilizer" evidence="3">
    <location>
        <position position="27"/>
    </location>
</feature>
<dbReference type="CDD" id="cd02516">
    <property type="entry name" value="CDP-ME_synthetase"/>
    <property type="match status" value="1"/>
</dbReference>
<sequence>MSVTDFKKYAIIVAGGSGSRMQAAMPKQYLPIAGEPVLMHTIRKFADYDAAIDVVVVLPAHEIEAWQGLCAEHGFVLPHQIVAGGDTRFQSVQNGLAALFHADEGVVAVHDGVRPFVDAAILDSAYQMAHAEGSAVVAVSLKDSLRKVTGGKGGKSKAVDRSAFRLVQTPQCFRLPLLRRAYEQEEIPLFTDDASVVERFGHRIHLVEGNYRNIKLTTPEDLVLAEAFLRKLK</sequence>
<reference evidence="5" key="1">
    <citation type="journal article" date="2019" name="Int. J. Syst. Evol. Microbiol.">
        <title>The Global Catalogue of Microorganisms (GCM) 10K type strain sequencing project: providing services to taxonomists for standard genome sequencing and annotation.</title>
        <authorList>
            <consortium name="The Broad Institute Genomics Platform"/>
            <consortium name="The Broad Institute Genome Sequencing Center for Infectious Disease"/>
            <person name="Wu L."/>
            <person name="Ma J."/>
        </authorList>
    </citation>
    <scope>NUCLEOTIDE SEQUENCE [LARGE SCALE GENOMIC DNA]</scope>
    <source>
        <strain evidence="5">CGMCC 4.7393</strain>
    </source>
</reference>
<feature type="site" description="Positions MEP for the nucleophilic attack" evidence="3">
    <location>
        <position position="215"/>
    </location>
</feature>
<comment type="catalytic activity">
    <reaction evidence="3">
        <text>2-C-methyl-D-erythritol 4-phosphate + CTP + H(+) = 4-CDP-2-C-methyl-D-erythritol + diphosphate</text>
        <dbReference type="Rhea" id="RHEA:13429"/>
        <dbReference type="ChEBI" id="CHEBI:15378"/>
        <dbReference type="ChEBI" id="CHEBI:33019"/>
        <dbReference type="ChEBI" id="CHEBI:37563"/>
        <dbReference type="ChEBI" id="CHEBI:57823"/>
        <dbReference type="ChEBI" id="CHEBI:58262"/>
        <dbReference type="EC" id="2.7.7.60"/>
    </reaction>
</comment>
<dbReference type="HAMAP" id="MF_00108">
    <property type="entry name" value="IspD"/>
    <property type="match status" value="1"/>
</dbReference>
<dbReference type="InterPro" id="IPR001228">
    <property type="entry name" value="IspD"/>
</dbReference>
<dbReference type="InterPro" id="IPR050088">
    <property type="entry name" value="IspD/TarI_cytidylyltransf_bact"/>
</dbReference>
<gene>
    <name evidence="3" type="primary">ispD</name>
    <name evidence="4" type="ORF">ACFQHR_04625</name>
</gene>
<evidence type="ECO:0000313" key="5">
    <source>
        <dbReference type="Proteomes" id="UP001596405"/>
    </source>
</evidence>
<dbReference type="EC" id="2.7.7.60" evidence="3"/>